<name>A0A317PSZ7_9HYPH</name>
<reference evidence="1 2" key="1">
    <citation type="submission" date="2018-05" db="EMBL/GenBank/DDBJ databases">
        <title>Genomic Encyclopedia of Type Strains, Phase IV (KMG-IV): sequencing the most valuable type-strain genomes for metagenomic binning, comparative biology and taxonomic classification.</title>
        <authorList>
            <person name="Goeker M."/>
        </authorList>
    </citation>
    <scope>NUCLEOTIDE SEQUENCE [LARGE SCALE GENOMIC DNA]</scope>
    <source>
        <strain evidence="1 2">DSM 16791</strain>
    </source>
</reference>
<dbReference type="InterPro" id="IPR058292">
    <property type="entry name" value="DUF7986"/>
</dbReference>
<keyword evidence="2" id="KW-1185">Reference proteome</keyword>
<dbReference type="OrthoDB" id="8039031at2"/>
<sequence length="452" mass="50843">MPSYNDLNGLMKFLTRPEWSACFQSVFDAHFGPALDAEDMVFDDIVDILGEHWALTLWGCAFEDFLTQNFAVEGGNFVDEYLKRRGWKESAQTKAYMRALRISVMSLYEVSDILPGESFMARDLLRGGEPITVTEGTATKTLKQWDRIAGRIVPMMGRNVLSGSVLPFTQPAADELIEDLRFVLKKRQADRKRFVRSEDLKAEASMFTVAWLFDTLTRSVAAAAPEMRNSDGDDLLFHDVRFPVASGATDKRIAARLNTITTLEQASPTFWNWLREEQAEDNQAPGTGSSIDSILESGLRVLGNVEIKGRFVKLSANSARRASSGADLIRHALGDLVGPPLTEIRTVEQLMADAPAQDQVETGSDIPPEIYEQVVHRHMDRQYRDTLDQPVGMLDNKTPRQMAKTAKGREKVANWIKYLENQTAKRPNSADTVATYSFDWMWHELGVADLRR</sequence>
<dbReference type="EMBL" id="QGTR01000001">
    <property type="protein sequence ID" value="PWW04289.1"/>
    <property type="molecule type" value="Genomic_DNA"/>
</dbReference>
<dbReference type="Proteomes" id="UP000246352">
    <property type="component" value="Unassembled WGS sequence"/>
</dbReference>
<dbReference type="AlphaFoldDB" id="A0A317PSZ7"/>
<evidence type="ECO:0008006" key="3">
    <source>
        <dbReference type="Google" id="ProtNLM"/>
    </source>
</evidence>
<evidence type="ECO:0000313" key="1">
    <source>
        <dbReference type="EMBL" id="PWW04289.1"/>
    </source>
</evidence>
<accession>A0A317PSZ7</accession>
<protein>
    <recommendedName>
        <fullName evidence="3">DUF2384 domain-containing protein</fullName>
    </recommendedName>
</protein>
<comment type="caution">
    <text evidence="1">The sequence shown here is derived from an EMBL/GenBank/DDBJ whole genome shotgun (WGS) entry which is preliminary data.</text>
</comment>
<proteinExistence type="predicted"/>
<dbReference type="Pfam" id="PF25948">
    <property type="entry name" value="DUF7986"/>
    <property type="match status" value="1"/>
</dbReference>
<gene>
    <name evidence="1" type="ORF">DFR52_101984</name>
</gene>
<evidence type="ECO:0000313" key="2">
    <source>
        <dbReference type="Proteomes" id="UP000246352"/>
    </source>
</evidence>
<organism evidence="1 2">
    <name type="scientific">Hoeflea marina</name>
    <dbReference type="NCBI Taxonomy" id="274592"/>
    <lineage>
        <taxon>Bacteria</taxon>
        <taxon>Pseudomonadati</taxon>
        <taxon>Pseudomonadota</taxon>
        <taxon>Alphaproteobacteria</taxon>
        <taxon>Hyphomicrobiales</taxon>
        <taxon>Rhizobiaceae</taxon>
        <taxon>Hoeflea</taxon>
    </lineage>
</organism>